<keyword evidence="2" id="KW-1185">Reference proteome</keyword>
<proteinExistence type="predicted"/>
<sequence length="42" mass="4541">MISPVDLSNATCRLCVTSVGPEICGSVFSDRPNLGNRNIFTR</sequence>
<organism evidence="1 2">
    <name type="scientific">Schistosoma mattheei</name>
    <dbReference type="NCBI Taxonomy" id="31246"/>
    <lineage>
        <taxon>Eukaryota</taxon>
        <taxon>Metazoa</taxon>
        <taxon>Spiralia</taxon>
        <taxon>Lophotrochozoa</taxon>
        <taxon>Platyhelminthes</taxon>
        <taxon>Trematoda</taxon>
        <taxon>Digenea</taxon>
        <taxon>Strigeidida</taxon>
        <taxon>Schistosomatoidea</taxon>
        <taxon>Schistosomatidae</taxon>
        <taxon>Schistosoma</taxon>
    </lineage>
</organism>
<dbReference type="AlphaFoldDB" id="A0A3P8GMZ2"/>
<dbReference type="EMBL" id="UZAL01046211">
    <property type="protein sequence ID" value="VDP84071.1"/>
    <property type="molecule type" value="Genomic_DNA"/>
</dbReference>
<reference evidence="1 2" key="1">
    <citation type="submission" date="2018-11" db="EMBL/GenBank/DDBJ databases">
        <authorList>
            <consortium name="Pathogen Informatics"/>
        </authorList>
    </citation>
    <scope>NUCLEOTIDE SEQUENCE [LARGE SCALE GENOMIC DNA]</scope>
    <source>
        <strain>Denwood</strain>
        <strain evidence="2">Zambia</strain>
    </source>
</reference>
<accession>A0A3P8GMZ2</accession>
<evidence type="ECO:0000313" key="2">
    <source>
        <dbReference type="Proteomes" id="UP000269396"/>
    </source>
</evidence>
<protein>
    <submittedName>
        <fullName evidence="1">Uncharacterized protein</fullName>
    </submittedName>
</protein>
<dbReference type="Proteomes" id="UP000269396">
    <property type="component" value="Unassembled WGS sequence"/>
</dbReference>
<gene>
    <name evidence="1" type="ORF">SMTD_LOCUS21080</name>
</gene>
<evidence type="ECO:0000313" key="1">
    <source>
        <dbReference type="EMBL" id="VDP84071.1"/>
    </source>
</evidence>
<name>A0A3P8GMZ2_9TREM</name>